<dbReference type="EMBL" id="LR900269">
    <property type="protein sequence ID" value="CAD7244999.1"/>
    <property type="molecule type" value="Genomic_DNA"/>
</dbReference>
<accession>A0A7R8X6J9</accession>
<evidence type="ECO:0000256" key="12">
    <source>
        <dbReference type="ARBA" id="ARBA00023128"/>
    </source>
</evidence>
<keyword evidence="7 14" id="KW-0999">Mitochondrion inner membrane</keyword>
<evidence type="ECO:0000256" key="14">
    <source>
        <dbReference type="RuleBase" id="RU369077"/>
    </source>
</evidence>
<evidence type="ECO:0000256" key="5">
    <source>
        <dbReference type="ARBA" id="ARBA00022568"/>
    </source>
</evidence>
<keyword evidence="6 14" id="KW-0812">Transmembrane</keyword>
<name>A0A7R8X6J9_9CRUS</name>
<organism evidence="15">
    <name type="scientific">Darwinula stevensoni</name>
    <dbReference type="NCBI Taxonomy" id="69355"/>
    <lineage>
        <taxon>Eukaryota</taxon>
        <taxon>Metazoa</taxon>
        <taxon>Ecdysozoa</taxon>
        <taxon>Arthropoda</taxon>
        <taxon>Crustacea</taxon>
        <taxon>Oligostraca</taxon>
        <taxon>Ostracoda</taxon>
        <taxon>Podocopa</taxon>
        <taxon>Podocopida</taxon>
        <taxon>Darwinulocopina</taxon>
        <taxon>Darwinuloidea</taxon>
        <taxon>Darwinulidae</taxon>
        <taxon>Darwinula</taxon>
    </lineage>
</organism>
<dbReference type="InterPro" id="IPR018782">
    <property type="entry name" value="MCU_reg"/>
</dbReference>
<reference evidence="15" key="1">
    <citation type="submission" date="2020-11" db="EMBL/GenBank/DDBJ databases">
        <authorList>
            <person name="Tran Van P."/>
        </authorList>
    </citation>
    <scope>NUCLEOTIDE SEQUENCE</scope>
</reference>
<comment type="function">
    <text evidence="14">Essential regulatory subunit of the mitochondrial calcium uniporter complex (uniplex), a complex that mediates calcium uptake into mitochondria.</text>
</comment>
<comment type="similarity">
    <text evidence="2 14">Belongs to the SMDT1/EMRE family.</text>
</comment>
<evidence type="ECO:0000313" key="16">
    <source>
        <dbReference type="Proteomes" id="UP000677054"/>
    </source>
</evidence>
<keyword evidence="16" id="KW-1185">Reference proteome</keyword>
<evidence type="ECO:0000256" key="9">
    <source>
        <dbReference type="ARBA" id="ARBA00022946"/>
    </source>
</evidence>
<evidence type="ECO:0000256" key="2">
    <source>
        <dbReference type="ARBA" id="ARBA00008958"/>
    </source>
</evidence>
<dbReference type="OrthoDB" id="10039145at2759"/>
<evidence type="ECO:0000256" key="11">
    <source>
        <dbReference type="ARBA" id="ARBA00023065"/>
    </source>
</evidence>
<protein>
    <recommendedName>
        <fullName evidence="3 14">Essential MCU regulator, mitochondrial</fullName>
    </recommendedName>
    <alternativeName>
        <fullName evidence="14">Single-pass membrane protein with aspartate-rich tail 1, mitochondrial</fullName>
    </alternativeName>
</protein>
<dbReference type="Pfam" id="PF10161">
    <property type="entry name" value="DDDD"/>
    <property type="match status" value="1"/>
</dbReference>
<keyword evidence="13 14" id="KW-0472">Membrane</keyword>
<keyword evidence="8 14" id="KW-0106">Calcium</keyword>
<evidence type="ECO:0000256" key="3">
    <source>
        <dbReference type="ARBA" id="ARBA00022180"/>
    </source>
</evidence>
<evidence type="ECO:0000256" key="7">
    <source>
        <dbReference type="ARBA" id="ARBA00022792"/>
    </source>
</evidence>
<dbReference type="PANTHER" id="PTHR33904:SF1">
    <property type="entry name" value="ESSENTIAL MCU REGULATOR, MITOCHONDRIAL"/>
    <property type="match status" value="1"/>
</dbReference>
<dbReference type="GO" id="GO:0051560">
    <property type="term" value="P:mitochondrial calcium ion homeostasis"/>
    <property type="evidence" value="ECO:0007669"/>
    <property type="project" value="UniProtKB-UniRule"/>
</dbReference>
<evidence type="ECO:0000256" key="13">
    <source>
        <dbReference type="ARBA" id="ARBA00023136"/>
    </source>
</evidence>
<evidence type="ECO:0000256" key="6">
    <source>
        <dbReference type="ARBA" id="ARBA00022692"/>
    </source>
</evidence>
<feature type="transmembrane region" description="Helical" evidence="14">
    <location>
        <begin position="59"/>
        <end position="80"/>
    </location>
</feature>
<keyword evidence="11 14" id="KW-0406">Ion transport</keyword>
<dbReference type="GO" id="GO:1990246">
    <property type="term" value="C:uniplex complex"/>
    <property type="evidence" value="ECO:0007669"/>
    <property type="project" value="UniProtKB-UniRule"/>
</dbReference>
<evidence type="ECO:0000256" key="4">
    <source>
        <dbReference type="ARBA" id="ARBA00022448"/>
    </source>
</evidence>
<dbReference type="EMBL" id="CAJPEV010000752">
    <property type="protein sequence ID" value="CAG0888243.1"/>
    <property type="molecule type" value="Genomic_DNA"/>
</dbReference>
<comment type="subunit">
    <text evidence="14">Component of the uniplex complex. Interacts (via the transmembrane region) with MCU (via the first transmembrane region); the interaction is direct.</text>
</comment>
<evidence type="ECO:0000313" key="15">
    <source>
        <dbReference type="EMBL" id="CAD7244999.1"/>
    </source>
</evidence>
<evidence type="ECO:0000256" key="1">
    <source>
        <dbReference type="ARBA" id="ARBA00004434"/>
    </source>
</evidence>
<dbReference type="Proteomes" id="UP000677054">
    <property type="component" value="Unassembled WGS sequence"/>
</dbReference>
<keyword evidence="9 14" id="KW-0809">Transit peptide</keyword>
<gene>
    <name evidence="15" type="ORF">DSTB1V02_LOCUS4877</name>
</gene>
<keyword evidence="5 14" id="KW-0109">Calcium transport</keyword>
<dbReference type="PANTHER" id="PTHR33904">
    <property type="entry name" value="ESSENTIAL MCU REGULATOR, MITOCHONDRIAL"/>
    <property type="match status" value="1"/>
</dbReference>
<evidence type="ECO:0000256" key="10">
    <source>
        <dbReference type="ARBA" id="ARBA00022989"/>
    </source>
</evidence>
<evidence type="ECO:0000256" key="8">
    <source>
        <dbReference type="ARBA" id="ARBA00022837"/>
    </source>
</evidence>
<keyword evidence="12 14" id="KW-0496">Mitochondrion</keyword>
<proteinExistence type="inferred from homology"/>
<comment type="subcellular location">
    <subcellularLocation>
        <location evidence="1 14">Mitochondrion inner membrane</location>
        <topology evidence="1 14">Single-pass membrane protein</topology>
    </subcellularLocation>
</comment>
<sequence>MGLRAKTILGKTSFLNRKCQILQPSLRVPTLERLCANNLEAKTVVTTPTGAYLEPPKKVQFGMVGVTFTVIIGLAIGAFISKSLASFLEENELFVPSDDDDD</sequence>
<dbReference type="AlphaFoldDB" id="A0A7R8X6J9"/>
<dbReference type="GO" id="GO:0036444">
    <property type="term" value="P:calcium import into the mitochondrion"/>
    <property type="evidence" value="ECO:0007669"/>
    <property type="project" value="UniProtKB-UniRule"/>
</dbReference>
<keyword evidence="4 14" id="KW-0813">Transport</keyword>
<keyword evidence="10 14" id="KW-1133">Transmembrane helix</keyword>